<dbReference type="Pfam" id="PF01793">
    <property type="entry name" value="Glyco_transf_15"/>
    <property type="match status" value="1"/>
</dbReference>
<dbReference type="Proteomes" id="UP001308179">
    <property type="component" value="Unassembled WGS sequence"/>
</dbReference>
<dbReference type="InterPro" id="IPR002685">
    <property type="entry name" value="Glyco_trans_15"/>
</dbReference>
<dbReference type="InterPro" id="IPR029044">
    <property type="entry name" value="Nucleotide-diphossugar_trans"/>
</dbReference>
<feature type="region of interest" description="Disordered" evidence="4">
    <location>
        <begin position="92"/>
        <end position="121"/>
    </location>
</feature>
<evidence type="ECO:0000256" key="1">
    <source>
        <dbReference type="ARBA" id="ARBA00007677"/>
    </source>
</evidence>
<comment type="caution">
    <text evidence="6">The sequence shown here is derived from an EMBL/GenBank/DDBJ whole genome shotgun (WGS) entry which is preliminary data.</text>
</comment>
<organism evidence="6 7">
    <name type="scientific">Rachicladosporium monterosium</name>
    <dbReference type="NCBI Taxonomy" id="1507873"/>
    <lineage>
        <taxon>Eukaryota</taxon>
        <taxon>Fungi</taxon>
        <taxon>Dikarya</taxon>
        <taxon>Ascomycota</taxon>
        <taxon>Pezizomycotina</taxon>
        <taxon>Dothideomycetes</taxon>
        <taxon>Dothideomycetidae</taxon>
        <taxon>Cladosporiales</taxon>
        <taxon>Cladosporiaceae</taxon>
        <taxon>Rachicladosporium</taxon>
    </lineage>
</organism>
<evidence type="ECO:0000256" key="3">
    <source>
        <dbReference type="ARBA" id="ARBA00022679"/>
    </source>
</evidence>
<comment type="similarity">
    <text evidence="1">Belongs to the glycosyltransferase 15 family.</text>
</comment>
<feature type="signal peptide" evidence="5">
    <location>
        <begin position="1"/>
        <end position="29"/>
    </location>
</feature>
<feature type="region of interest" description="Disordered" evidence="4">
    <location>
        <begin position="54"/>
        <end position="73"/>
    </location>
</feature>
<keyword evidence="5" id="KW-0732">Signal</keyword>
<dbReference type="PANTHER" id="PTHR31121">
    <property type="entry name" value="ALPHA-1,2 MANNOSYLTRANSFERASE KTR1"/>
    <property type="match status" value="1"/>
</dbReference>
<dbReference type="SUPFAM" id="SSF53448">
    <property type="entry name" value="Nucleotide-diphospho-sugar transferases"/>
    <property type="match status" value="1"/>
</dbReference>
<evidence type="ECO:0000256" key="4">
    <source>
        <dbReference type="SAM" id="MobiDB-lite"/>
    </source>
</evidence>
<evidence type="ECO:0000256" key="2">
    <source>
        <dbReference type="ARBA" id="ARBA00022676"/>
    </source>
</evidence>
<dbReference type="PANTHER" id="PTHR31121:SF6">
    <property type="entry name" value="ALPHA-1,2 MANNOSYLTRANSFERASE KTR1"/>
    <property type="match status" value="1"/>
</dbReference>
<evidence type="ECO:0000313" key="6">
    <source>
        <dbReference type="EMBL" id="KAK5143027.1"/>
    </source>
</evidence>
<keyword evidence="7" id="KW-1185">Reference proteome</keyword>
<proteinExistence type="inferred from homology"/>
<feature type="chain" id="PRO_5046380438" evidence="5">
    <location>
        <begin position="30"/>
        <end position="311"/>
    </location>
</feature>
<accession>A0ABR0L3Q1</accession>
<keyword evidence="2" id="KW-0328">Glycosyltransferase</keyword>
<keyword evidence="3" id="KW-0808">Transferase</keyword>
<feature type="compositionally biased region" description="Low complexity" evidence="4">
    <location>
        <begin position="97"/>
        <end position="113"/>
    </location>
</feature>
<dbReference type="Gene3D" id="3.90.550.10">
    <property type="entry name" value="Spore Coat Polysaccharide Biosynthesis Protein SpsA, Chain A"/>
    <property type="match status" value="1"/>
</dbReference>
<protein>
    <submittedName>
        <fullName evidence="6">Alpha 1,2-mannosyltransferase 2.4.1</fullName>
    </submittedName>
</protein>
<name>A0ABR0L3Q1_9PEZI</name>
<gene>
    <name evidence="6" type="primary">KRE2</name>
    <name evidence="6" type="ORF">LTR32_004751</name>
</gene>
<sequence>MAGSQRVFRYVLLAVVALVVIFFVSASSGVGPGSGYTQKASELLKGQGSVYEGSGSNSVPAAGQDSKAGSGSNANPIDVVKSVVAPLQTAASFSTHDTTSPNPLSSTSSDPPLGQTAPGPRMNATFVTLARNSDVWEISRSIRQVEDRFNHAYNYDWVFLNDADFDDTFVKVTSALTSGRTRYGKIDSEHWGFPSFIDQEKARKVREDMHERKIIYGDSVSYRHMCRYESGFFFRHKLMQEYEWYWRVEPSIELFCDIKYDPFKFMADNKKKYSFVLSLYEDNFDWNGYSCTKRFFEVNKMSLPEGYEKEQ</sequence>
<evidence type="ECO:0000313" key="7">
    <source>
        <dbReference type="Proteomes" id="UP001308179"/>
    </source>
</evidence>
<dbReference type="EMBL" id="JAVRRR010000359">
    <property type="protein sequence ID" value="KAK5143027.1"/>
    <property type="molecule type" value="Genomic_DNA"/>
</dbReference>
<evidence type="ECO:0000256" key="5">
    <source>
        <dbReference type="SAM" id="SignalP"/>
    </source>
</evidence>
<reference evidence="6 7" key="1">
    <citation type="submission" date="2023-08" db="EMBL/GenBank/DDBJ databases">
        <title>Black Yeasts Isolated from many extreme environments.</title>
        <authorList>
            <person name="Coleine C."/>
            <person name="Stajich J.E."/>
            <person name="Selbmann L."/>
        </authorList>
    </citation>
    <scope>NUCLEOTIDE SEQUENCE [LARGE SCALE GENOMIC DNA]</scope>
    <source>
        <strain evidence="6 7">CCFEE 5386</strain>
    </source>
</reference>